<gene>
    <name evidence="1" type="ORF">GBAR_LOCUS3298</name>
</gene>
<protein>
    <submittedName>
        <fullName evidence="1">Uncharacterized protein</fullName>
    </submittedName>
</protein>
<comment type="caution">
    <text evidence="1">The sequence shown here is derived from an EMBL/GenBank/DDBJ whole genome shotgun (WGS) entry which is preliminary data.</text>
</comment>
<sequence>MLVCTPKRINMLTFPSIFQPQCQQSHTQGLELVFVSCVSVPHLTVSSSHTVGCSPCCSLAPVYHQLSLEHGHHKQSSPPHHTFPAAVCF</sequence>
<dbReference type="Proteomes" id="UP001174909">
    <property type="component" value="Unassembled WGS sequence"/>
</dbReference>
<organism evidence="1 2">
    <name type="scientific">Geodia barretti</name>
    <name type="common">Barrett's horny sponge</name>
    <dbReference type="NCBI Taxonomy" id="519541"/>
    <lineage>
        <taxon>Eukaryota</taxon>
        <taxon>Metazoa</taxon>
        <taxon>Porifera</taxon>
        <taxon>Demospongiae</taxon>
        <taxon>Heteroscleromorpha</taxon>
        <taxon>Tetractinellida</taxon>
        <taxon>Astrophorina</taxon>
        <taxon>Geodiidae</taxon>
        <taxon>Geodia</taxon>
    </lineage>
</organism>
<evidence type="ECO:0000313" key="1">
    <source>
        <dbReference type="EMBL" id="CAI8001994.1"/>
    </source>
</evidence>
<evidence type="ECO:0000313" key="2">
    <source>
        <dbReference type="Proteomes" id="UP001174909"/>
    </source>
</evidence>
<name>A0AA35W0Z7_GEOBA</name>
<accession>A0AA35W0Z7</accession>
<dbReference type="EMBL" id="CASHTH010000457">
    <property type="protein sequence ID" value="CAI8001994.1"/>
    <property type="molecule type" value="Genomic_DNA"/>
</dbReference>
<keyword evidence="2" id="KW-1185">Reference proteome</keyword>
<reference evidence="1" key="1">
    <citation type="submission" date="2023-03" db="EMBL/GenBank/DDBJ databases">
        <authorList>
            <person name="Steffen K."/>
            <person name="Cardenas P."/>
        </authorList>
    </citation>
    <scope>NUCLEOTIDE SEQUENCE</scope>
</reference>
<dbReference type="AlphaFoldDB" id="A0AA35W0Z7"/>
<proteinExistence type="predicted"/>